<dbReference type="InterPro" id="IPR007842">
    <property type="entry name" value="HEPN_dom"/>
</dbReference>
<dbReference type="Gene3D" id="1.20.120.330">
    <property type="entry name" value="Nucleotidyltransferases domain 2"/>
    <property type="match status" value="1"/>
</dbReference>
<dbReference type="AlphaFoldDB" id="A0A0U5AX97"/>
<dbReference type="Pfam" id="PF05168">
    <property type="entry name" value="HEPN"/>
    <property type="match status" value="1"/>
</dbReference>
<keyword evidence="2" id="KW-0238">DNA-binding</keyword>
<accession>A0A0U5AX97</accession>
<dbReference type="PROSITE" id="PS50910">
    <property type="entry name" value="HEPN"/>
    <property type="match status" value="1"/>
</dbReference>
<dbReference type="Proteomes" id="UP000068196">
    <property type="component" value="Chromosome"/>
</dbReference>
<keyword evidence="3" id="KW-1185">Reference proteome</keyword>
<dbReference type="SUPFAM" id="SSF81593">
    <property type="entry name" value="Nucleotidyltransferase substrate binding subunit/domain"/>
    <property type="match status" value="1"/>
</dbReference>
<protein>
    <submittedName>
        <fullName evidence="2">DNA-binding protein</fullName>
    </submittedName>
</protein>
<dbReference type="KEGG" id="cthi:THC_0663"/>
<feature type="domain" description="HEPN" evidence="1">
    <location>
        <begin position="10"/>
        <end position="125"/>
    </location>
</feature>
<gene>
    <name evidence="2" type="ORF">THC_0663</name>
</gene>
<dbReference type="EMBL" id="AP014945">
    <property type="protein sequence ID" value="BAU23055.1"/>
    <property type="molecule type" value="Genomic_DNA"/>
</dbReference>
<dbReference type="STRING" id="1653476.THC_0663"/>
<dbReference type="RefSeq" id="WP_068513280.1">
    <property type="nucleotide sequence ID" value="NZ_AP014945.1"/>
</dbReference>
<evidence type="ECO:0000313" key="3">
    <source>
        <dbReference type="Proteomes" id="UP000068196"/>
    </source>
</evidence>
<name>A0A0U5AX97_9BACT</name>
<reference evidence="2 3" key="1">
    <citation type="journal article" date="2016" name="Int. J. Syst. Evol. Microbiol.">
        <title>Caldimicrobium thiodismutans sp. nov., a sulfur-disproportionating bacterium isolated from a hot spring, and emended description of the genus Caldimicrobium.</title>
        <authorList>
            <person name="Kojima H."/>
            <person name="Umezawa K."/>
            <person name="Fukui M."/>
        </authorList>
    </citation>
    <scope>NUCLEOTIDE SEQUENCE [LARGE SCALE GENOMIC DNA]</scope>
    <source>
        <strain evidence="2 3">TF1</strain>
    </source>
</reference>
<evidence type="ECO:0000313" key="2">
    <source>
        <dbReference type="EMBL" id="BAU23055.1"/>
    </source>
</evidence>
<sequence length="132" mass="15619">MKELLAADYIRRAKIRVKIIKEFFKERDYADVIRVSQEIVELVEKAILLKMGIVPPKWHDVIDVILETKEKLPEEIGKKISKLRRGAKWLRSQREIAFYGDEDFLPLKEYTLKDAKKAYEIAKKFLEIAEKI</sequence>
<dbReference type="GO" id="GO:0003677">
    <property type="term" value="F:DNA binding"/>
    <property type="evidence" value="ECO:0007669"/>
    <property type="project" value="UniProtKB-KW"/>
</dbReference>
<organism evidence="2 3">
    <name type="scientific">Caldimicrobium thiodismutans</name>
    <dbReference type="NCBI Taxonomy" id="1653476"/>
    <lineage>
        <taxon>Bacteria</taxon>
        <taxon>Pseudomonadati</taxon>
        <taxon>Thermodesulfobacteriota</taxon>
        <taxon>Thermodesulfobacteria</taxon>
        <taxon>Thermodesulfobacteriales</taxon>
        <taxon>Thermodesulfobacteriaceae</taxon>
        <taxon>Caldimicrobium</taxon>
    </lineage>
</organism>
<reference evidence="3" key="2">
    <citation type="journal article" date="2016" name="Int. J. Syst. Evol. Microbiol.">
        <title>Caldimicrobium thiodismutans sp. nov., a sulfur-disproportionating bacterium isolated from a hot spring.</title>
        <authorList>
            <person name="Kojima H."/>
            <person name="Umezawa K."/>
            <person name="Fukui M."/>
        </authorList>
    </citation>
    <scope>NUCLEOTIDE SEQUENCE [LARGE SCALE GENOMIC DNA]</scope>
    <source>
        <strain evidence="3">TF1</strain>
    </source>
</reference>
<proteinExistence type="predicted"/>
<dbReference type="OrthoDB" id="9342724at2"/>
<dbReference type="SMART" id="SM00748">
    <property type="entry name" value="HEPN"/>
    <property type="match status" value="1"/>
</dbReference>
<evidence type="ECO:0000259" key="1">
    <source>
        <dbReference type="PROSITE" id="PS50910"/>
    </source>
</evidence>